<organism evidence="2 3">
    <name type="scientific">Thalassiosira oceanica</name>
    <name type="common">Marine diatom</name>
    <dbReference type="NCBI Taxonomy" id="159749"/>
    <lineage>
        <taxon>Eukaryota</taxon>
        <taxon>Sar</taxon>
        <taxon>Stramenopiles</taxon>
        <taxon>Ochrophyta</taxon>
        <taxon>Bacillariophyta</taxon>
        <taxon>Coscinodiscophyceae</taxon>
        <taxon>Thalassiosirophycidae</taxon>
        <taxon>Thalassiosirales</taxon>
        <taxon>Thalassiosiraceae</taxon>
        <taxon>Thalassiosira</taxon>
    </lineage>
</organism>
<keyword evidence="3" id="KW-1185">Reference proteome</keyword>
<comment type="caution">
    <text evidence="2">The sequence shown here is derived from an EMBL/GenBank/DDBJ whole genome shotgun (WGS) entry which is preliminary data.</text>
</comment>
<feature type="region of interest" description="Disordered" evidence="1">
    <location>
        <begin position="65"/>
        <end position="99"/>
    </location>
</feature>
<evidence type="ECO:0000313" key="3">
    <source>
        <dbReference type="Proteomes" id="UP000266841"/>
    </source>
</evidence>
<reference evidence="2 3" key="1">
    <citation type="journal article" date="2012" name="Genome Biol.">
        <title>Genome and low-iron response of an oceanic diatom adapted to chronic iron limitation.</title>
        <authorList>
            <person name="Lommer M."/>
            <person name="Specht M."/>
            <person name="Roy A.S."/>
            <person name="Kraemer L."/>
            <person name="Andreson R."/>
            <person name="Gutowska M.A."/>
            <person name="Wolf J."/>
            <person name="Bergner S.V."/>
            <person name="Schilhabel M.B."/>
            <person name="Klostermeier U.C."/>
            <person name="Beiko R.G."/>
            <person name="Rosenstiel P."/>
            <person name="Hippler M."/>
            <person name="Laroche J."/>
        </authorList>
    </citation>
    <scope>NUCLEOTIDE SEQUENCE [LARGE SCALE GENOMIC DNA]</scope>
    <source>
        <strain evidence="2 3">CCMP1005</strain>
    </source>
</reference>
<dbReference type="Proteomes" id="UP000266841">
    <property type="component" value="Unassembled WGS sequence"/>
</dbReference>
<protein>
    <submittedName>
        <fullName evidence="2">Uncharacterized protein</fullName>
    </submittedName>
</protein>
<evidence type="ECO:0000256" key="1">
    <source>
        <dbReference type="SAM" id="MobiDB-lite"/>
    </source>
</evidence>
<name>K0TFC7_THAOC</name>
<dbReference type="AlphaFoldDB" id="K0TFC7"/>
<accession>K0TFC7</accession>
<sequence>MSLWLLGFAIRTHLRLSAQGPRLHLSGGRRAGPPPTYVPTARRYTYLRLRFFSRPCMWPPWPHRVPAPSSSSAVSSSSHSPRPPSRGPTNSSICPSASSRLTPYARPYALSRRLLMSVTGVGHSV</sequence>
<gene>
    <name evidence="2" type="ORF">THAOC_00681</name>
</gene>
<feature type="compositionally biased region" description="Low complexity" evidence="1">
    <location>
        <begin position="66"/>
        <end position="80"/>
    </location>
</feature>
<proteinExistence type="predicted"/>
<feature type="compositionally biased region" description="Polar residues" evidence="1">
    <location>
        <begin position="87"/>
        <end position="99"/>
    </location>
</feature>
<evidence type="ECO:0000313" key="2">
    <source>
        <dbReference type="EMBL" id="EJK77488.1"/>
    </source>
</evidence>
<dbReference type="EMBL" id="AGNL01000808">
    <property type="protein sequence ID" value="EJK77488.1"/>
    <property type="molecule type" value="Genomic_DNA"/>
</dbReference>